<accession>A0A2K0U1G2</accession>
<feature type="compositionally biased region" description="Polar residues" evidence="1">
    <location>
        <begin position="1"/>
        <end position="33"/>
    </location>
</feature>
<organism evidence="2 3">
    <name type="scientific">Trichoderma harzianum</name>
    <name type="common">Hypocrea lixii</name>
    <dbReference type="NCBI Taxonomy" id="5544"/>
    <lineage>
        <taxon>Eukaryota</taxon>
        <taxon>Fungi</taxon>
        <taxon>Dikarya</taxon>
        <taxon>Ascomycota</taxon>
        <taxon>Pezizomycotina</taxon>
        <taxon>Sordariomycetes</taxon>
        <taxon>Hypocreomycetidae</taxon>
        <taxon>Hypocreales</taxon>
        <taxon>Hypocreaceae</taxon>
        <taxon>Trichoderma</taxon>
    </lineage>
</organism>
<comment type="caution">
    <text evidence="2">The sequence shown here is derived from an EMBL/GenBank/DDBJ whole genome shotgun (WGS) entry which is preliminary data.</text>
</comment>
<evidence type="ECO:0000256" key="1">
    <source>
        <dbReference type="SAM" id="MobiDB-lite"/>
    </source>
</evidence>
<reference evidence="2 3" key="1">
    <citation type="submission" date="2017-02" db="EMBL/GenBank/DDBJ databases">
        <title>Genomes of Trichoderma spp. with biocontrol activity.</title>
        <authorList>
            <person name="Gardiner D."/>
            <person name="Kazan K."/>
            <person name="Vos C."/>
            <person name="Harvey P."/>
        </authorList>
    </citation>
    <scope>NUCLEOTIDE SEQUENCE [LARGE SCALE GENOMIC DNA]</scope>
    <source>
        <strain evidence="2 3">Tr1</strain>
    </source>
</reference>
<gene>
    <name evidence="2" type="ORF">THARTR1_07733</name>
</gene>
<proteinExistence type="predicted"/>
<protein>
    <submittedName>
        <fullName evidence="2">Uncharacterized protein</fullName>
    </submittedName>
</protein>
<dbReference type="EMBL" id="MTYI01000121">
    <property type="protein sequence ID" value="PNP51616.1"/>
    <property type="molecule type" value="Genomic_DNA"/>
</dbReference>
<dbReference type="AlphaFoldDB" id="A0A2K0U1G2"/>
<evidence type="ECO:0000313" key="3">
    <source>
        <dbReference type="Proteomes" id="UP000236290"/>
    </source>
</evidence>
<evidence type="ECO:0000313" key="2">
    <source>
        <dbReference type="EMBL" id="PNP51616.1"/>
    </source>
</evidence>
<dbReference type="Proteomes" id="UP000236290">
    <property type="component" value="Unassembled WGS sequence"/>
</dbReference>
<sequence length="51" mass="5391">MSNLSTRAHNGTNLTSSEDVTTTGNTVGNQAPSSYGLDRFLSDVDRNHPPG</sequence>
<feature type="region of interest" description="Disordered" evidence="1">
    <location>
        <begin position="1"/>
        <end position="51"/>
    </location>
</feature>
<feature type="compositionally biased region" description="Basic and acidic residues" evidence="1">
    <location>
        <begin position="40"/>
        <end position="51"/>
    </location>
</feature>
<name>A0A2K0U1G2_TRIHA</name>